<dbReference type="AlphaFoldDB" id="A0A0B6Y596"/>
<organism evidence="1">
    <name type="scientific">Arion vulgaris</name>
    <dbReference type="NCBI Taxonomy" id="1028688"/>
    <lineage>
        <taxon>Eukaryota</taxon>
        <taxon>Metazoa</taxon>
        <taxon>Spiralia</taxon>
        <taxon>Lophotrochozoa</taxon>
        <taxon>Mollusca</taxon>
        <taxon>Gastropoda</taxon>
        <taxon>Heterobranchia</taxon>
        <taxon>Euthyneura</taxon>
        <taxon>Panpulmonata</taxon>
        <taxon>Eupulmonata</taxon>
        <taxon>Stylommatophora</taxon>
        <taxon>Helicina</taxon>
        <taxon>Arionoidea</taxon>
        <taxon>Arionidae</taxon>
        <taxon>Arion</taxon>
    </lineage>
</organism>
<name>A0A0B6Y596_9EUPU</name>
<protein>
    <submittedName>
        <fullName evidence="1">Uncharacterized protein</fullName>
    </submittedName>
</protein>
<dbReference type="EMBL" id="HACG01004587">
    <property type="protein sequence ID" value="CEK51452.1"/>
    <property type="molecule type" value="Transcribed_RNA"/>
</dbReference>
<feature type="non-terminal residue" evidence="1">
    <location>
        <position position="1"/>
    </location>
</feature>
<sequence length="84" mass="9073">REISGGSEELKFYPGYCPTLGQGMHLMAAFPTCYKSRHHGVGRRHDSQGAECVVDSSSSSGGTCATSVDFGLLEIDENDNSFPW</sequence>
<reference evidence="1" key="1">
    <citation type="submission" date="2014-12" db="EMBL/GenBank/DDBJ databases">
        <title>Insight into the proteome of Arion vulgaris.</title>
        <authorList>
            <person name="Aradska J."/>
            <person name="Bulat T."/>
            <person name="Smidak R."/>
            <person name="Sarate P."/>
            <person name="Gangsoo J."/>
            <person name="Sialana F."/>
            <person name="Bilban M."/>
            <person name="Lubec G."/>
        </authorList>
    </citation>
    <scope>NUCLEOTIDE SEQUENCE</scope>
    <source>
        <tissue evidence="1">Skin</tissue>
    </source>
</reference>
<gene>
    <name evidence="1" type="primary">ORF13444</name>
</gene>
<evidence type="ECO:0000313" key="1">
    <source>
        <dbReference type="EMBL" id="CEK51452.1"/>
    </source>
</evidence>
<proteinExistence type="predicted"/>
<feature type="non-terminal residue" evidence="1">
    <location>
        <position position="84"/>
    </location>
</feature>
<accession>A0A0B6Y596</accession>